<dbReference type="OrthoDB" id="414967at2"/>
<comment type="caution">
    <text evidence="1">The sequence shown here is derived from an EMBL/GenBank/DDBJ whole genome shotgun (WGS) entry which is preliminary data.</text>
</comment>
<evidence type="ECO:0000313" key="1">
    <source>
        <dbReference type="EMBL" id="OAB77985.1"/>
    </source>
</evidence>
<dbReference type="STRING" id="1763537.ULVI_10880"/>
<proteinExistence type="predicted"/>
<name>A0A167GWR5_9FLAO</name>
<keyword evidence="2" id="KW-1185">Reference proteome</keyword>
<dbReference type="EMBL" id="LRXL01000045">
    <property type="protein sequence ID" value="OAB77985.1"/>
    <property type="molecule type" value="Genomic_DNA"/>
</dbReference>
<dbReference type="RefSeq" id="WP_068592736.1">
    <property type="nucleotide sequence ID" value="NZ_LRXL01000045.1"/>
</dbReference>
<organism evidence="1 2">
    <name type="scientific">Cochleicola gelatinilyticus</name>
    <dbReference type="NCBI Taxonomy" id="1763537"/>
    <lineage>
        <taxon>Bacteria</taxon>
        <taxon>Pseudomonadati</taxon>
        <taxon>Bacteroidota</taxon>
        <taxon>Flavobacteriia</taxon>
        <taxon>Flavobacteriales</taxon>
        <taxon>Flavobacteriaceae</taxon>
        <taxon>Cochleicola</taxon>
    </lineage>
</organism>
<gene>
    <name evidence="1" type="ORF">ULVI_10880</name>
</gene>
<sequence>MHRAEARSTILKNSNEGYLYYGRVNGTKVASSGVFDVICCGDTDVAADRIPKTGDILMSTDTRFRYKDVNTNYKTGKQMRKGNRAMVTDVHRPSDNSIVVKVRY</sequence>
<evidence type="ECO:0000313" key="2">
    <source>
        <dbReference type="Proteomes" id="UP000077013"/>
    </source>
</evidence>
<dbReference type="AlphaFoldDB" id="A0A167GWR5"/>
<protein>
    <submittedName>
        <fullName evidence="1">Uncharacterized protein</fullName>
    </submittedName>
</protein>
<reference evidence="1 2" key="1">
    <citation type="submission" date="2016-02" db="EMBL/GenBank/DDBJ databases">
        <title>Ulvibacter sp. LPB0005, isolated from Thais luteostoma.</title>
        <authorList>
            <person name="Shin S.-K."/>
            <person name="Yi H."/>
        </authorList>
    </citation>
    <scope>NUCLEOTIDE SEQUENCE [LARGE SCALE GENOMIC DNA]</scope>
    <source>
        <strain evidence="1 2">LPB0005</strain>
    </source>
</reference>
<dbReference type="Proteomes" id="UP000077013">
    <property type="component" value="Unassembled WGS sequence"/>
</dbReference>
<accession>A0A167GWR5</accession>